<gene>
    <name evidence="1" type="ORF">UU58_C0005G0041</name>
</gene>
<proteinExistence type="predicted"/>
<dbReference type="Proteomes" id="UP000034236">
    <property type="component" value="Unassembled WGS sequence"/>
</dbReference>
<organism evidence="1 2">
    <name type="scientific">Candidatus Nomurabacteria bacterium GW2011_GWA2_41_25</name>
    <dbReference type="NCBI Taxonomy" id="1618736"/>
    <lineage>
        <taxon>Bacteria</taxon>
        <taxon>Candidatus Nomuraibacteriota</taxon>
    </lineage>
</organism>
<name>A0A0G0VY08_9BACT</name>
<dbReference type="AlphaFoldDB" id="A0A0G0VY08"/>
<evidence type="ECO:0000313" key="1">
    <source>
        <dbReference type="EMBL" id="KKS04592.1"/>
    </source>
</evidence>
<accession>A0A0G0VY08</accession>
<dbReference type="EMBL" id="LCBE01000005">
    <property type="protein sequence ID" value="KKS04592.1"/>
    <property type="molecule type" value="Genomic_DNA"/>
</dbReference>
<reference evidence="1 2" key="1">
    <citation type="journal article" date="2015" name="Nature">
        <title>rRNA introns, odd ribosomes, and small enigmatic genomes across a large radiation of phyla.</title>
        <authorList>
            <person name="Brown C.T."/>
            <person name="Hug L.A."/>
            <person name="Thomas B.C."/>
            <person name="Sharon I."/>
            <person name="Castelle C.J."/>
            <person name="Singh A."/>
            <person name="Wilkins M.J."/>
            <person name="Williams K.H."/>
            <person name="Banfield J.F."/>
        </authorList>
    </citation>
    <scope>NUCLEOTIDE SEQUENCE [LARGE SCALE GENOMIC DNA]</scope>
</reference>
<sequence>MLYLFSGDDTKNKTLSYEKFMESLTVQAGMPGGTETFFINRNDFDPVQIESFYSGASLFSASCAVLFQDVFEREETRDFILGKLAFMSQSGNSFVFLEGKLNKPILDAFKKARAEINIFELPKEKLEKFNTFLLANAFGEKDKLNLWIYFRQALSRGVSLEEIVGVLFWKIKDLLLRKNFSKFSEGQLKAFASKISYLLPEARKKGLDAESALEQFLLEAF</sequence>
<evidence type="ECO:0008006" key="3">
    <source>
        <dbReference type="Google" id="ProtNLM"/>
    </source>
</evidence>
<comment type="caution">
    <text evidence="1">The sequence shown here is derived from an EMBL/GenBank/DDBJ whole genome shotgun (WGS) entry which is preliminary data.</text>
</comment>
<protein>
    <recommendedName>
        <fullName evidence="3">DNA polymerase III delta N-terminal domain-containing protein</fullName>
    </recommendedName>
</protein>
<evidence type="ECO:0000313" key="2">
    <source>
        <dbReference type="Proteomes" id="UP000034236"/>
    </source>
</evidence>